<dbReference type="Gramene" id="EOY06530">
    <property type="protein sequence ID" value="EOY06530"/>
    <property type="gene ID" value="TCM_021216"/>
</dbReference>
<dbReference type="AlphaFoldDB" id="A0A061ENB3"/>
<proteinExistence type="predicted"/>
<keyword evidence="2" id="KW-0378">Hydrolase</keyword>
<dbReference type="InterPro" id="IPR006016">
    <property type="entry name" value="UspA"/>
</dbReference>
<dbReference type="PRINTS" id="PR01438">
    <property type="entry name" value="UNVRSLSTRESS"/>
</dbReference>
<dbReference type="Proteomes" id="UP000026915">
    <property type="component" value="Chromosome 4"/>
</dbReference>
<gene>
    <name evidence="2" type="ORF">TCM_021216</name>
</gene>
<protein>
    <submittedName>
        <fullName evidence="2">Adenine nucleotide alpha hydrolases-like superfamily protein, putative</fullName>
    </submittedName>
</protein>
<reference evidence="2 3" key="1">
    <citation type="journal article" date="2013" name="Genome Biol.">
        <title>The genome sequence of the most widely cultivated cacao type and its use to identify candidate genes regulating pod color.</title>
        <authorList>
            <person name="Motamayor J.C."/>
            <person name="Mockaitis K."/>
            <person name="Schmutz J."/>
            <person name="Haiminen N."/>
            <person name="Iii D.L."/>
            <person name="Cornejo O."/>
            <person name="Findley S.D."/>
            <person name="Zheng P."/>
            <person name="Utro F."/>
            <person name="Royaert S."/>
            <person name="Saski C."/>
            <person name="Jenkins J."/>
            <person name="Podicheti R."/>
            <person name="Zhao M."/>
            <person name="Scheffler B.E."/>
            <person name="Stack J.C."/>
            <person name="Feltus F.A."/>
            <person name="Mustiga G.M."/>
            <person name="Amores F."/>
            <person name="Phillips W."/>
            <person name="Marelli J.P."/>
            <person name="May G.D."/>
            <person name="Shapiro H."/>
            <person name="Ma J."/>
            <person name="Bustamante C.D."/>
            <person name="Schnell R.J."/>
            <person name="Main D."/>
            <person name="Gilbert D."/>
            <person name="Parida L."/>
            <person name="Kuhn D.N."/>
        </authorList>
    </citation>
    <scope>NUCLEOTIDE SEQUENCE [LARGE SCALE GENOMIC DNA]</scope>
    <source>
        <strain evidence="3">cv. Matina 1-6</strain>
    </source>
</reference>
<dbReference type="Gene3D" id="3.40.50.620">
    <property type="entry name" value="HUPs"/>
    <property type="match status" value="1"/>
</dbReference>
<dbReference type="InParanoid" id="A0A061ENB3"/>
<dbReference type="eggNOG" id="ENOG502RXKR">
    <property type="taxonomic scope" value="Eukaryota"/>
</dbReference>
<evidence type="ECO:0000313" key="2">
    <source>
        <dbReference type="EMBL" id="EOY06530.1"/>
    </source>
</evidence>
<dbReference type="PANTHER" id="PTHR46553">
    <property type="entry name" value="ADENINE NUCLEOTIDE ALPHA HYDROLASES-LIKE SUPERFAMILY PROTEIN"/>
    <property type="match status" value="1"/>
</dbReference>
<organism evidence="2 3">
    <name type="scientific">Theobroma cacao</name>
    <name type="common">Cacao</name>
    <name type="synonym">Cocoa</name>
    <dbReference type="NCBI Taxonomy" id="3641"/>
    <lineage>
        <taxon>Eukaryota</taxon>
        <taxon>Viridiplantae</taxon>
        <taxon>Streptophyta</taxon>
        <taxon>Embryophyta</taxon>
        <taxon>Tracheophyta</taxon>
        <taxon>Spermatophyta</taxon>
        <taxon>Magnoliopsida</taxon>
        <taxon>eudicotyledons</taxon>
        <taxon>Gunneridae</taxon>
        <taxon>Pentapetalae</taxon>
        <taxon>rosids</taxon>
        <taxon>malvids</taxon>
        <taxon>Malvales</taxon>
        <taxon>Malvaceae</taxon>
        <taxon>Byttnerioideae</taxon>
        <taxon>Theobroma</taxon>
    </lineage>
</organism>
<dbReference type="HOGENOM" id="CLU_1135202_0_0_1"/>
<dbReference type="InterPro" id="IPR014729">
    <property type="entry name" value="Rossmann-like_a/b/a_fold"/>
</dbReference>
<evidence type="ECO:0000259" key="1">
    <source>
        <dbReference type="Pfam" id="PF00582"/>
    </source>
</evidence>
<evidence type="ECO:0000313" key="3">
    <source>
        <dbReference type="Proteomes" id="UP000026915"/>
    </source>
</evidence>
<dbReference type="SUPFAM" id="SSF52402">
    <property type="entry name" value="Adenine nucleotide alpha hydrolases-like"/>
    <property type="match status" value="1"/>
</dbReference>
<dbReference type="GO" id="GO:0016787">
    <property type="term" value="F:hydrolase activity"/>
    <property type="evidence" value="ECO:0007669"/>
    <property type="project" value="UniProtKB-KW"/>
</dbReference>
<sequence length="245" mass="27343">MPPPSIFFLTPYAATKPHPSDLIYQKNRIPSPITINIHIFLEWLPSRFDKFKTQQQLARVHLFTEEERLETISEGVSGGVLSCNKMVQERPTMLVAVDDSAHSEYALEWTLDHFFTSFGSNRPFQLVVIHARPLPSSVIGLTGPASAEVVPIMKVGIKKTATMVKDKVKEICRNKSLSDVRVEVLEGDPRNVVCEAVEKYHAAILVLGSHGYGTVRRAILGSVSDYCAHHAHCSVMIVKKPKQEN</sequence>
<dbReference type="InterPro" id="IPR006015">
    <property type="entry name" value="Universal_stress_UspA"/>
</dbReference>
<dbReference type="EMBL" id="CM001882">
    <property type="protein sequence ID" value="EOY06530.1"/>
    <property type="molecule type" value="Genomic_DNA"/>
</dbReference>
<accession>A0A061ENB3</accession>
<dbReference type="STRING" id="3641.A0A061ENB3"/>
<dbReference type="CDD" id="cd23659">
    <property type="entry name" value="USP_At3g01520-like"/>
    <property type="match status" value="1"/>
</dbReference>
<feature type="domain" description="UspA" evidence="1">
    <location>
        <begin position="92"/>
        <end position="239"/>
    </location>
</feature>
<keyword evidence="3" id="KW-1185">Reference proteome</keyword>
<dbReference type="Pfam" id="PF00582">
    <property type="entry name" value="Usp"/>
    <property type="match status" value="1"/>
</dbReference>
<dbReference type="PANTHER" id="PTHR46553:SF3">
    <property type="entry name" value="ADENINE NUCLEOTIDE ALPHA HYDROLASES-LIKE SUPERFAMILY PROTEIN"/>
    <property type="match status" value="1"/>
</dbReference>
<dbReference type="OMA" id="FITIMES"/>
<name>A0A061ENB3_THECC</name>